<sequence>MIEWFVNALAGVAVVAGLLCLVLGLAGRKPNDYTLGATLLVEILLVVQLVISLVAPATGNLPTGSGLEFWVYLLSAALIPPAAIFWALIDRNRWSTAILGVACLAVAVMVIRMGQIWFVQVA</sequence>
<dbReference type="RefSeq" id="WP_097061251.1">
    <property type="nucleotide sequence ID" value="NZ_BMLC01000003.1"/>
</dbReference>
<feature type="transmembrane region" description="Helical" evidence="1">
    <location>
        <begin position="69"/>
        <end position="89"/>
    </location>
</feature>
<feature type="transmembrane region" description="Helical" evidence="1">
    <location>
        <begin position="6"/>
        <end position="26"/>
    </location>
</feature>
<feature type="transmembrane region" description="Helical" evidence="1">
    <location>
        <begin position="96"/>
        <end position="118"/>
    </location>
</feature>
<dbReference type="EMBL" id="OCST01000004">
    <property type="protein sequence ID" value="SOE70287.1"/>
    <property type="molecule type" value="Genomic_DNA"/>
</dbReference>
<evidence type="ECO:0008006" key="4">
    <source>
        <dbReference type="Google" id="ProtNLM"/>
    </source>
</evidence>
<accession>A0A2C8ZWI9</accession>
<dbReference type="OrthoDB" id="5197832at2"/>
<keyword evidence="1" id="KW-0472">Membrane</keyword>
<proteinExistence type="predicted"/>
<feature type="transmembrane region" description="Helical" evidence="1">
    <location>
        <begin position="33"/>
        <end position="57"/>
    </location>
</feature>
<keyword evidence="3" id="KW-1185">Reference proteome</keyword>
<reference evidence="2 3" key="1">
    <citation type="submission" date="2017-09" db="EMBL/GenBank/DDBJ databases">
        <authorList>
            <person name="Ehlers B."/>
            <person name="Leendertz F.H."/>
        </authorList>
    </citation>
    <scope>NUCLEOTIDE SEQUENCE [LARGE SCALE GENOMIC DNA]</scope>
    <source>
        <strain evidence="2 3">CGMCC 1.05381</strain>
    </source>
</reference>
<protein>
    <recommendedName>
        <fullName evidence="4">Integral membrane protein</fullName>
    </recommendedName>
</protein>
<name>A0A2C8ZWI9_9MICO</name>
<organism evidence="2 3">
    <name type="scientific">Salinibacterium xinjiangense</name>
    <dbReference type="NCBI Taxonomy" id="386302"/>
    <lineage>
        <taxon>Bacteria</taxon>
        <taxon>Bacillati</taxon>
        <taxon>Actinomycetota</taxon>
        <taxon>Actinomycetes</taxon>
        <taxon>Micrococcales</taxon>
        <taxon>Microbacteriaceae</taxon>
        <taxon>Salinibacterium</taxon>
    </lineage>
</organism>
<evidence type="ECO:0000256" key="1">
    <source>
        <dbReference type="SAM" id="Phobius"/>
    </source>
</evidence>
<keyword evidence="1" id="KW-0812">Transmembrane</keyword>
<evidence type="ECO:0000313" key="2">
    <source>
        <dbReference type="EMBL" id="SOE70287.1"/>
    </source>
</evidence>
<keyword evidence="1" id="KW-1133">Transmembrane helix</keyword>
<dbReference type="Proteomes" id="UP000219440">
    <property type="component" value="Unassembled WGS sequence"/>
</dbReference>
<dbReference type="AlphaFoldDB" id="A0A2C8ZWI9"/>
<gene>
    <name evidence="2" type="ORF">SAMN06296378_2189</name>
</gene>
<evidence type="ECO:0000313" key="3">
    <source>
        <dbReference type="Proteomes" id="UP000219440"/>
    </source>
</evidence>